<dbReference type="PANTHER" id="PTHR47926">
    <property type="entry name" value="PENTATRICOPEPTIDE REPEAT-CONTAINING PROTEIN"/>
    <property type="match status" value="1"/>
</dbReference>
<dbReference type="Pfam" id="PF14432">
    <property type="entry name" value="DYW_deaminase"/>
    <property type="match status" value="1"/>
</dbReference>
<dbReference type="GO" id="GO:0003723">
    <property type="term" value="F:RNA binding"/>
    <property type="evidence" value="ECO:0007669"/>
    <property type="project" value="InterPro"/>
</dbReference>
<feature type="domain" description="DYW" evidence="4">
    <location>
        <begin position="525"/>
        <end position="590"/>
    </location>
</feature>
<dbReference type="InterPro" id="IPR046960">
    <property type="entry name" value="PPR_At4g14850-like_plant"/>
</dbReference>
<dbReference type="Gene3D" id="1.25.40.10">
    <property type="entry name" value="Tetratricopeptide repeat domain"/>
    <property type="match status" value="3"/>
</dbReference>
<comment type="caution">
    <text evidence="5">The sequence shown here is derived from an EMBL/GenBank/DDBJ whole genome shotgun (WGS) entry which is preliminary data.</text>
</comment>
<dbReference type="InterPro" id="IPR046849">
    <property type="entry name" value="E2_motif"/>
</dbReference>
<dbReference type="InterPro" id="IPR011990">
    <property type="entry name" value="TPR-like_helical_dom_sf"/>
</dbReference>
<evidence type="ECO:0000256" key="3">
    <source>
        <dbReference type="PROSITE-ProRule" id="PRU00708"/>
    </source>
</evidence>
<dbReference type="Proteomes" id="UP000290289">
    <property type="component" value="Chromosome 13"/>
</dbReference>
<dbReference type="FunFam" id="1.25.40.10:FF:000184">
    <property type="entry name" value="Pentatricopeptide repeat-containing protein, chloroplastic"/>
    <property type="match status" value="1"/>
</dbReference>
<protein>
    <recommendedName>
        <fullName evidence="4">DYW domain-containing protein</fullName>
    </recommendedName>
</protein>
<evidence type="ECO:0000259" key="4">
    <source>
        <dbReference type="Pfam" id="PF14432"/>
    </source>
</evidence>
<dbReference type="Pfam" id="PF20431">
    <property type="entry name" value="E_motif"/>
    <property type="match status" value="1"/>
</dbReference>
<reference evidence="5 6" key="1">
    <citation type="submission" date="2018-10" db="EMBL/GenBank/DDBJ databases">
        <title>A high-quality apple genome assembly.</title>
        <authorList>
            <person name="Hu J."/>
        </authorList>
    </citation>
    <scope>NUCLEOTIDE SEQUENCE [LARGE SCALE GENOMIC DNA]</scope>
    <source>
        <strain evidence="6">cv. HFTH1</strain>
        <tissue evidence="5">Young leaf</tissue>
    </source>
</reference>
<evidence type="ECO:0000313" key="5">
    <source>
        <dbReference type="EMBL" id="RXH79189.1"/>
    </source>
</evidence>
<feature type="repeat" description="PPR" evidence="3">
    <location>
        <begin position="208"/>
        <end position="242"/>
    </location>
</feature>
<comment type="similarity">
    <text evidence="1">Belongs to the PPR family. PCMP-H subfamily.</text>
</comment>
<gene>
    <name evidence="5" type="ORF">DVH24_040336</name>
</gene>
<proteinExistence type="inferred from homology"/>
<keyword evidence="2" id="KW-0677">Repeat</keyword>
<dbReference type="PROSITE" id="PS51375">
    <property type="entry name" value="PPR"/>
    <property type="match status" value="3"/>
</dbReference>
<dbReference type="Pfam" id="PF01535">
    <property type="entry name" value="PPR"/>
    <property type="match status" value="2"/>
</dbReference>
<dbReference type="FunFam" id="1.25.40.10:FF:000344">
    <property type="entry name" value="Pentatricopeptide repeat-containing protein"/>
    <property type="match status" value="1"/>
</dbReference>
<dbReference type="AlphaFoldDB" id="A0A498I8G7"/>
<dbReference type="InterPro" id="IPR046848">
    <property type="entry name" value="E_motif"/>
</dbReference>
<sequence>MVAGSRSITIMAKLCFPLPLKPSLPFSSLVQIQNPANPPVGLTKQALTALLQSCSAHPNQLKQIHAVVLTTGLSIKNSLLTQLLTNFALLGDMSYARQLFDQMHKPRVFLWNTLIRAYVKNRIFTEAALVYRQMHLLGVRPDQFTYTFVVKACSELPELWAGSAVLAHVVKYGLEFVAMVRTELVAMCVKFGEYGAADFLFETMVERDFIAWNAFIATCVQNGHAGKALALFRLMDAARIKPDAISVVSAYSACGQLGCLETGEEIYGIMKKYGIGCNIIVANARLDMYVKCGSIGMAETLFKDMSQRNVISWSTMIVGYAINGESEKALDMFSRMRKAGVQPNHVTYLGVLSACSHAGLVNEGKAYFSNMVQSGDKSIRPKLEHYACMVDLLGRSGHLEEAHNFIRTMPIEPDSGLWGALLGACTIHQNVELGQHAADMLFKLAPDIGSYHVLMSNMYAAAGRWDFVDKLRLRMRKRGVKKVAAYSSVECNGNFHIFYGGDRLHPESAEIYEKLKDLLKQVRVYVFHDVDIEEKEATVSTHSEKLAVAYSLINLRPESPIRVVKNLRMCDDCHSFCNFVSKATKREIKWRLFVQQLLVIARNSDDFEVIKVSDSRRTTDELTTDTNYWLPCLREALRNGFSPTTDRLQKLNAVAGVA</sequence>
<evidence type="ECO:0000256" key="2">
    <source>
        <dbReference type="ARBA" id="ARBA00022737"/>
    </source>
</evidence>
<organism evidence="5 6">
    <name type="scientific">Malus domestica</name>
    <name type="common">Apple</name>
    <name type="synonym">Pyrus malus</name>
    <dbReference type="NCBI Taxonomy" id="3750"/>
    <lineage>
        <taxon>Eukaryota</taxon>
        <taxon>Viridiplantae</taxon>
        <taxon>Streptophyta</taxon>
        <taxon>Embryophyta</taxon>
        <taxon>Tracheophyta</taxon>
        <taxon>Spermatophyta</taxon>
        <taxon>Magnoliopsida</taxon>
        <taxon>eudicotyledons</taxon>
        <taxon>Gunneridae</taxon>
        <taxon>Pentapetalae</taxon>
        <taxon>rosids</taxon>
        <taxon>fabids</taxon>
        <taxon>Rosales</taxon>
        <taxon>Rosaceae</taxon>
        <taxon>Amygdaloideae</taxon>
        <taxon>Maleae</taxon>
        <taxon>Malus</taxon>
    </lineage>
</organism>
<dbReference type="InterPro" id="IPR032867">
    <property type="entry name" value="DYW_dom"/>
</dbReference>
<dbReference type="Pfam" id="PF13041">
    <property type="entry name" value="PPR_2"/>
    <property type="match status" value="2"/>
</dbReference>
<dbReference type="GO" id="GO:0009451">
    <property type="term" value="P:RNA modification"/>
    <property type="evidence" value="ECO:0007669"/>
    <property type="project" value="InterPro"/>
</dbReference>
<dbReference type="Pfam" id="PF20430">
    <property type="entry name" value="Eplus_motif"/>
    <property type="match status" value="1"/>
</dbReference>
<keyword evidence="6" id="KW-1185">Reference proteome</keyword>
<evidence type="ECO:0000256" key="1">
    <source>
        <dbReference type="ARBA" id="ARBA00006643"/>
    </source>
</evidence>
<dbReference type="NCBIfam" id="TIGR00756">
    <property type="entry name" value="PPR"/>
    <property type="match status" value="3"/>
</dbReference>
<accession>A0A498I8G7</accession>
<dbReference type="InterPro" id="IPR002885">
    <property type="entry name" value="PPR_rpt"/>
</dbReference>
<dbReference type="GO" id="GO:0008270">
    <property type="term" value="F:zinc ion binding"/>
    <property type="evidence" value="ECO:0007669"/>
    <property type="project" value="InterPro"/>
</dbReference>
<feature type="repeat" description="PPR" evidence="3">
    <location>
        <begin position="107"/>
        <end position="141"/>
    </location>
</feature>
<dbReference type="PANTHER" id="PTHR47926:SF458">
    <property type="entry name" value="PENTATRICOPEPTIDE REPEAT-CONTAINING PROTEIN"/>
    <property type="match status" value="1"/>
</dbReference>
<evidence type="ECO:0000313" key="6">
    <source>
        <dbReference type="Proteomes" id="UP000290289"/>
    </source>
</evidence>
<name>A0A498I8G7_MALDO</name>
<dbReference type="EMBL" id="RDQH01000339">
    <property type="protein sequence ID" value="RXH79189.1"/>
    <property type="molecule type" value="Genomic_DNA"/>
</dbReference>
<feature type="repeat" description="PPR" evidence="3">
    <location>
        <begin position="309"/>
        <end position="343"/>
    </location>
</feature>